<protein>
    <submittedName>
        <fullName evidence="1">Nitrogen fixation protein NifQ</fullName>
    </submittedName>
</protein>
<dbReference type="AlphaFoldDB" id="A0A2W5Q219"/>
<dbReference type="GO" id="GO:0030151">
    <property type="term" value="F:molybdenum ion binding"/>
    <property type="evidence" value="ECO:0007669"/>
    <property type="project" value="InterPro"/>
</dbReference>
<name>A0A2W5Q219_VARPD</name>
<dbReference type="Pfam" id="PF04891">
    <property type="entry name" value="NifQ"/>
    <property type="match status" value="1"/>
</dbReference>
<comment type="caution">
    <text evidence="1">The sequence shown here is derived from an EMBL/GenBank/DDBJ whole genome shotgun (WGS) entry which is preliminary data.</text>
</comment>
<dbReference type="Proteomes" id="UP000249135">
    <property type="component" value="Unassembled WGS sequence"/>
</dbReference>
<evidence type="ECO:0000313" key="1">
    <source>
        <dbReference type="EMBL" id="PZQ70669.1"/>
    </source>
</evidence>
<reference evidence="1 2" key="1">
    <citation type="submission" date="2017-08" db="EMBL/GenBank/DDBJ databases">
        <title>Infants hospitalized years apart are colonized by the same room-sourced microbial strains.</title>
        <authorList>
            <person name="Brooks B."/>
            <person name="Olm M.R."/>
            <person name="Firek B.A."/>
            <person name="Baker R."/>
            <person name="Thomas B.C."/>
            <person name="Morowitz M.J."/>
            <person name="Banfield J.F."/>
        </authorList>
    </citation>
    <scope>NUCLEOTIDE SEQUENCE [LARGE SCALE GENOMIC DNA]</scope>
    <source>
        <strain evidence="1">S2_005_003_R2_41</strain>
    </source>
</reference>
<gene>
    <name evidence="1" type="ORF">DI563_18265</name>
</gene>
<dbReference type="InterPro" id="IPR006975">
    <property type="entry name" value="NifQ"/>
</dbReference>
<accession>A0A2W5Q219</accession>
<proteinExistence type="predicted"/>
<organism evidence="1 2">
    <name type="scientific">Variovorax paradoxus</name>
    <dbReference type="NCBI Taxonomy" id="34073"/>
    <lineage>
        <taxon>Bacteria</taxon>
        <taxon>Pseudomonadati</taxon>
        <taxon>Pseudomonadota</taxon>
        <taxon>Betaproteobacteria</taxon>
        <taxon>Burkholderiales</taxon>
        <taxon>Comamonadaceae</taxon>
        <taxon>Variovorax</taxon>
    </lineage>
</organism>
<dbReference type="EMBL" id="QFPP01000264">
    <property type="protein sequence ID" value="PZQ70669.1"/>
    <property type="molecule type" value="Genomic_DNA"/>
</dbReference>
<sequence>MTPSLDAAHALLLCFAADGADPATQALAGVLGQAFARHGRAWLPLPGLGVEATRVVMARRFPGADAALGLDWAALQGAERDEPRLDEIEDLVGLLREHADPAAGGLEEREAVAHALACASLGDNHLWQDLLLSSRRELSALIGHWFPALARRNDRDMKWKKFLYKQLCEREELFICKAPSCGVCSDHRVCFGPEEAAGLLPA</sequence>
<evidence type="ECO:0000313" key="2">
    <source>
        <dbReference type="Proteomes" id="UP000249135"/>
    </source>
</evidence>
<dbReference type="GO" id="GO:0009399">
    <property type="term" value="P:nitrogen fixation"/>
    <property type="evidence" value="ECO:0007669"/>
    <property type="project" value="InterPro"/>
</dbReference>